<sequence>MVERTLRTGVERGTGRMLRGRAHAEQSVRIIFSTFLGTELMRLDFGSDLRALRGENLTAVNVLRAYAALVHAVHTQEPNIRFTKIQPSLANGRDGAIAFVLSYLHFPYGHLGDYSVSEAADMRVPVTALARGTGAVS</sequence>
<evidence type="ECO:0000313" key="2">
    <source>
        <dbReference type="EMBL" id="RAI38160.1"/>
    </source>
</evidence>
<evidence type="ECO:0000313" key="3">
    <source>
        <dbReference type="Proteomes" id="UP000248863"/>
    </source>
</evidence>
<dbReference type="SUPFAM" id="SSF160719">
    <property type="entry name" value="gpW/gp25-like"/>
    <property type="match status" value="1"/>
</dbReference>
<dbReference type="Pfam" id="PF04965">
    <property type="entry name" value="GPW_gp25"/>
    <property type="match status" value="1"/>
</dbReference>
<organism evidence="2 3">
    <name type="scientific">Rhodoplanes elegans</name>
    <dbReference type="NCBI Taxonomy" id="29408"/>
    <lineage>
        <taxon>Bacteria</taxon>
        <taxon>Pseudomonadati</taxon>
        <taxon>Pseudomonadota</taxon>
        <taxon>Alphaproteobacteria</taxon>
        <taxon>Hyphomicrobiales</taxon>
        <taxon>Nitrobacteraceae</taxon>
        <taxon>Rhodoplanes</taxon>
    </lineage>
</organism>
<evidence type="ECO:0000259" key="1">
    <source>
        <dbReference type="Pfam" id="PF04965"/>
    </source>
</evidence>
<gene>
    <name evidence="2" type="ORF">CH338_13660</name>
</gene>
<dbReference type="InterPro" id="IPR007048">
    <property type="entry name" value="IraD/Gp25-like"/>
</dbReference>
<keyword evidence="3" id="KW-1185">Reference proteome</keyword>
<dbReference type="EMBL" id="NPEU01000140">
    <property type="protein sequence ID" value="RAI38160.1"/>
    <property type="molecule type" value="Genomic_DNA"/>
</dbReference>
<dbReference type="OrthoDB" id="9802846at2"/>
<dbReference type="Proteomes" id="UP000248863">
    <property type="component" value="Unassembled WGS sequence"/>
</dbReference>
<protein>
    <recommendedName>
        <fullName evidence="1">IraD/Gp25-like domain-containing protein</fullName>
    </recommendedName>
</protein>
<name>A0A327KHI9_9BRAD</name>
<feature type="domain" description="IraD/Gp25-like" evidence="1">
    <location>
        <begin position="20"/>
        <end position="103"/>
    </location>
</feature>
<proteinExistence type="predicted"/>
<dbReference type="RefSeq" id="WP_111357719.1">
    <property type="nucleotide sequence ID" value="NZ_NHSK01000202.1"/>
</dbReference>
<reference evidence="2 3" key="1">
    <citation type="submission" date="2017-07" db="EMBL/GenBank/DDBJ databases">
        <title>Draft Genome Sequences of Select Purple Nonsulfur Bacteria.</title>
        <authorList>
            <person name="Lasarre B."/>
            <person name="Mckinlay J.B."/>
        </authorList>
    </citation>
    <scope>NUCLEOTIDE SEQUENCE [LARGE SCALE GENOMIC DNA]</scope>
    <source>
        <strain evidence="2 3">DSM 11907</strain>
    </source>
</reference>
<accession>A0A327KHI9</accession>
<dbReference type="Gene3D" id="3.10.450.40">
    <property type="match status" value="1"/>
</dbReference>
<dbReference type="AlphaFoldDB" id="A0A327KHI9"/>
<comment type="caution">
    <text evidence="2">The sequence shown here is derived from an EMBL/GenBank/DDBJ whole genome shotgun (WGS) entry which is preliminary data.</text>
</comment>